<dbReference type="EMBL" id="MPKY01000001">
    <property type="protein sequence ID" value="OJS99131.1"/>
    <property type="molecule type" value="Genomic_DNA"/>
</dbReference>
<keyword evidence="3" id="KW-1185">Reference proteome</keyword>
<evidence type="ECO:0000313" key="2">
    <source>
        <dbReference type="EMBL" id="OJS99131.1"/>
    </source>
</evidence>
<evidence type="ECO:0008006" key="4">
    <source>
        <dbReference type="Google" id="ProtNLM"/>
    </source>
</evidence>
<name>A0A1M2UUV7_MARNT</name>
<dbReference type="Proteomes" id="UP000183986">
    <property type="component" value="Unassembled WGS sequence"/>
</dbReference>
<reference evidence="2" key="1">
    <citation type="submission" date="2016-11" db="EMBL/GenBank/DDBJ databases">
        <title>Draft Genome Sequence of Marinobacter hydrocarbonoclasticus strain STW2, a polyaromatic aromatic hydrocarbon degrading and denitrifying bacterium from rhizosphere of Seagrass Enhalus acodoides.</title>
        <authorList>
            <person name="Ling J."/>
            <person name="Dong J."/>
        </authorList>
    </citation>
    <scope>NUCLEOTIDE SEQUENCE [LARGE SCALE GENOMIC DNA]</scope>
    <source>
        <strain evidence="2">STW2</strain>
    </source>
</reference>
<keyword evidence="1" id="KW-0732">Signal</keyword>
<feature type="signal peptide" evidence="1">
    <location>
        <begin position="1"/>
        <end position="15"/>
    </location>
</feature>
<organism evidence="2 3">
    <name type="scientific">Marinobacter nauticus</name>
    <name type="common">Marinobacter hydrocarbonoclasticus</name>
    <name type="synonym">Marinobacter aquaeolei</name>
    <dbReference type="NCBI Taxonomy" id="2743"/>
    <lineage>
        <taxon>Bacteria</taxon>
        <taxon>Pseudomonadati</taxon>
        <taxon>Pseudomonadota</taxon>
        <taxon>Gammaproteobacteria</taxon>
        <taxon>Pseudomonadales</taxon>
        <taxon>Marinobacteraceae</taxon>
        <taxon>Marinobacter</taxon>
    </lineage>
</organism>
<sequence>MILALAITLSSTASASNGHIPQPWRSDAVVLGRDEAYGTERFLHELTFDHRQTLPTATDDGIRGTGGSVSSRRLYFDFRYRQDFGFRDDQNGFLLDIQRAEDLDGSYQRQLVGFRQNLGERTEVWLQGDVFSDKAESDIYLSARHRFTDKSWLHGSIVLPNYYFNEKTDTADRFDKQPRSYFLQWHHQGSSAVEGTTVSLNLSPDSRFISQRQELAVSNETQRGAISHRQQTGDWLIWLHLEGERTRRDYTLQRSDENRATGFERDHLKARGSATLVPHRLSPTVGVAWLQLDETGYFGRELNDEGRIRRREPTVFAEITLSASQNTSISPGIYLSAPEIRQTFEQEEEQRRHTGFTGKLAVPVETRLSASNQAVLTLNPTFYLHKFGFGGGNLQLHWPL</sequence>
<feature type="chain" id="PRO_5012069707" description="Alginate export domain-containing protein" evidence="1">
    <location>
        <begin position="16"/>
        <end position="400"/>
    </location>
</feature>
<comment type="caution">
    <text evidence="2">The sequence shown here is derived from an EMBL/GenBank/DDBJ whole genome shotgun (WGS) entry which is preliminary data.</text>
</comment>
<gene>
    <name evidence="2" type="ORF">BEE62_02890</name>
</gene>
<dbReference type="AlphaFoldDB" id="A0A1M2UUV7"/>
<evidence type="ECO:0000313" key="3">
    <source>
        <dbReference type="Proteomes" id="UP000183986"/>
    </source>
</evidence>
<accession>A0A1M2UUV7</accession>
<proteinExistence type="predicted"/>
<protein>
    <recommendedName>
        <fullName evidence="4">Alginate export domain-containing protein</fullName>
    </recommendedName>
</protein>
<evidence type="ECO:0000256" key="1">
    <source>
        <dbReference type="SAM" id="SignalP"/>
    </source>
</evidence>